<dbReference type="GO" id="GO:0004160">
    <property type="term" value="F:dihydroxy-acid dehydratase activity"/>
    <property type="evidence" value="ECO:0007669"/>
    <property type="project" value="UniProtKB-EC"/>
</dbReference>
<evidence type="ECO:0000256" key="7">
    <source>
        <dbReference type="ARBA" id="ARBA00023304"/>
    </source>
</evidence>
<proteinExistence type="inferred from homology"/>
<evidence type="ECO:0000259" key="8">
    <source>
        <dbReference type="Pfam" id="PF00920"/>
    </source>
</evidence>
<dbReference type="InterPro" id="IPR037237">
    <property type="entry name" value="IlvD/EDD_N"/>
</dbReference>
<dbReference type="InterPro" id="IPR056740">
    <property type="entry name" value="ILV_EDD_C"/>
</dbReference>
<comment type="caution">
    <text evidence="10">The sequence shown here is derived from an EMBL/GenBank/DDBJ whole genome shotgun (WGS) entry which is preliminary data.</text>
</comment>
<keyword evidence="2" id="KW-0001">2Fe-2S</keyword>
<dbReference type="GO" id="GO:0051537">
    <property type="term" value="F:2 iron, 2 sulfur cluster binding"/>
    <property type="evidence" value="ECO:0007669"/>
    <property type="project" value="UniProtKB-KW"/>
</dbReference>
<evidence type="ECO:0000256" key="4">
    <source>
        <dbReference type="ARBA" id="ARBA00023004"/>
    </source>
</evidence>
<dbReference type="PROSITE" id="PS00886">
    <property type="entry name" value="ILVD_EDD_1"/>
    <property type="match status" value="1"/>
</dbReference>
<dbReference type="PANTHER" id="PTHR43183">
    <property type="entry name" value="HYPOTHETICAL DIHYDROXYACID DEHYDRATASE (EUROFUNG)-RELATED"/>
    <property type="match status" value="1"/>
</dbReference>
<name>A0A7X6KXE9_9CELL</name>
<keyword evidence="6 10" id="KW-0456">Lyase</keyword>
<keyword evidence="7" id="KW-0028">Amino-acid biosynthesis</keyword>
<evidence type="ECO:0000256" key="5">
    <source>
        <dbReference type="ARBA" id="ARBA00023014"/>
    </source>
</evidence>
<dbReference type="InterPro" id="IPR020558">
    <property type="entry name" value="DiOHA_6PGluconate_deHydtase_CS"/>
</dbReference>
<keyword evidence="3" id="KW-0479">Metal-binding</keyword>
<protein>
    <submittedName>
        <fullName evidence="10">Dihydroxy-acid dehydratase</fullName>
        <ecNumber evidence="10">4.2.1.9</ecNumber>
    </submittedName>
</protein>
<keyword evidence="4" id="KW-0408">Iron</keyword>
<dbReference type="AlphaFoldDB" id="A0A7X6KXE9"/>
<dbReference type="FunFam" id="3.50.30.80:FF:000001">
    <property type="entry name" value="Dihydroxy-acid dehydratase"/>
    <property type="match status" value="1"/>
</dbReference>
<dbReference type="InterPro" id="IPR052352">
    <property type="entry name" value="Sugar_Degrad_Dehydratases"/>
</dbReference>
<dbReference type="EMBL" id="JAAXOX010000010">
    <property type="protein sequence ID" value="NKY23973.1"/>
    <property type="molecule type" value="Genomic_DNA"/>
</dbReference>
<feature type="domain" description="Dihydroxy-acid/6-phosphogluconate dehydratase C-terminal" evidence="9">
    <location>
        <begin position="357"/>
        <end position="552"/>
    </location>
</feature>
<evidence type="ECO:0000256" key="2">
    <source>
        <dbReference type="ARBA" id="ARBA00022714"/>
    </source>
</evidence>
<dbReference type="SUPFAM" id="SSF52016">
    <property type="entry name" value="LeuD/IlvD-like"/>
    <property type="match status" value="1"/>
</dbReference>
<dbReference type="RefSeq" id="WP_168631099.1">
    <property type="nucleotide sequence ID" value="NZ_BONL01000005.1"/>
</dbReference>
<dbReference type="NCBIfam" id="NF004784">
    <property type="entry name" value="PRK06131.1"/>
    <property type="match status" value="1"/>
</dbReference>
<keyword evidence="5" id="KW-0411">Iron-sulfur</keyword>
<dbReference type="PANTHER" id="PTHR43183:SF1">
    <property type="entry name" value="HYPOTHETICAL DIHYDROXY-ACID DEHYDRATASE (EUROFUNG)-RELATED"/>
    <property type="match status" value="1"/>
</dbReference>
<feature type="domain" description="Dihydroxy-acid/6-phosphogluconate dehydratase N-terminal" evidence="8">
    <location>
        <begin position="34"/>
        <end position="332"/>
    </location>
</feature>
<dbReference type="Gene3D" id="3.50.30.80">
    <property type="entry name" value="IlvD/EDD C-terminal domain-like"/>
    <property type="match status" value="1"/>
</dbReference>
<evidence type="ECO:0000256" key="6">
    <source>
        <dbReference type="ARBA" id="ARBA00023239"/>
    </source>
</evidence>
<evidence type="ECO:0000313" key="10">
    <source>
        <dbReference type="EMBL" id="NKY23973.1"/>
    </source>
</evidence>
<evidence type="ECO:0000256" key="1">
    <source>
        <dbReference type="ARBA" id="ARBA00006486"/>
    </source>
</evidence>
<evidence type="ECO:0000313" key="11">
    <source>
        <dbReference type="Proteomes" id="UP000581206"/>
    </source>
</evidence>
<accession>A0A7X6KXE9</accession>
<dbReference type="Proteomes" id="UP000581206">
    <property type="component" value="Unassembled WGS sequence"/>
</dbReference>
<keyword evidence="7" id="KW-0100">Branched-chain amino acid biosynthesis</keyword>
<gene>
    <name evidence="10" type="ORF">HGA03_14980</name>
</gene>
<dbReference type="InterPro" id="IPR000581">
    <property type="entry name" value="ILV_EDD_N"/>
</dbReference>
<keyword evidence="11" id="KW-1185">Reference proteome</keyword>
<comment type="similarity">
    <text evidence="1">Belongs to the IlvD/Edd family.</text>
</comment>
<sequence length="575" mass="59914">MTAPLRSAAWFSGTDEVAVLHRVALRLGPEDLGKPVIGIADTASDLNPCNAGFTALAEQVAEGVRAAGGIPVRFPVMSLGEDLMKPSAMLYRNLVAMELEETARAYPLDGVVHLANCDKTVPAALMAAASADLPALLLLGGARSAPEFRGRPLGAGTDLWRALDDRRAGTLDDTGWRDLERCLTCAGPGACNVMGTASTLAMLSEALGMALPGTALLDAVGPGIEQAARDTGARVVALVHEDRRPSAQMTQAALDTAIRVLAAVGGSTNAVIHLAAIAGRLGLDASLTRMDALWRDVPLLADVEPCGSGLVHRLHRDGGLPTLLAALDAALAERAADGRTWAEVVADFPAPGLPGSLIHTLDSPVLPAPTLAAVHGSLAPSGAVIKVAAATPDLLTHTGRAVVFDSYADMRTRLDDPELDVTAADVLVVRGCGPVGVPGMPEWGMAPIPQRLVEQGVRDLVRISDGRMSGTSFGTVVLHVAPESAVGGPLGLVRDGDPIRLDVPARRLELVVDPAELDRRRSTAPPPPTSAEHLRGWPRLYADHVLQADRGADLDFLTAPTPAHRRFVAPVVGRS</sequence>
<dbReference type="GO" id="GO:0046872">
    <property type="term" value="F:metal ion binding"/>
    <property type="evidence" value="ECO:0007669"/>
    <property type="project" value="UniProtKB-KW"/>
</dbReference>
<dbReference type="EC" id="4.2.1.9" evidence="10"/>
<reference evidence="10 11" key="1">
    <citation type="submission" date="2020-04" db="EMBL/GenBank/DDBJ databases">
        <title>MicrobeNet Type strains.</title>
        <authorList>
            <person name="Nicholson A.C."/>
        </authorList>
    </citation>
    <scope>NUCLEOTIDE SEQUENCE [LARGE SCALE GENOMIC DNA]</scope>
    <source>
        <strain evidence="10 11">ATCC BAA-788</strain>
    </source>
</reference>
<dbReference type="Pfam" id="PF24877">
    <property type="entry name" value="ILV_EDD_C"/>
    <property type="match status" value="1"/>
</dbReference>
<evidence type="ECO:0000256" key="3">
    <source>
        <dbReference type="ARBA" id="ARBA00022723"/>
    </source>
</evidence>
<dbReference type="GO" id="GO:0009082">
    <property type="term" value="P:branched-chain amino acid biosynthetic process"/>
    <property type="evidence" value="ECO:0007669"/>
    <property type="project" value="UniProtKB-KW"/>
</dbReference>
<dbReference type="Pfam" id="PF00920">
    <property type="entry name" value="ILVD_EDD_N"/>
    <property type="match status" value="1"/>
</dbReference>
<organism evidence="10 11">
    <name type="scientific">Cellulomonas denverensis</name>
    <dbReference type="NCBI Taxonomy" id="264297"/>
    <lineage>
        <taxon>Bacteria</taxon>
        <taxon>Bacillati</taxon>
        <taxon>Actinomycetota</taxon>
        <taxon>Actinomycetes</taxon>
        <taxon>Micrococcales</taxon>
        <taxon>Cellulomonadaceae</taxon>
        <taxon>Cellulomonas</taxon>
    </lineage>
</organism>
<dbReference type="SUPFAM" id="SSF143975">
    <property type="entry name" value="IlvD/EDD N-terminal domain-like"/>
    <property type="match status" value="1"/>
</dbReference>
<evidence type="ECO:0000259" key="9">
    <source>
        <dbReference type="Pfam" id="PF24877"/>
    </source>
</evidence>
<dbReference type="InterPro" id="IPR042096">
    <property type="entry name" value="Dihydro-acid_dehy_C"/>
</dbReference>